<accession>A0A8X7BEN3</accession>
<organism evidence="2 3">
    <name type="scientific">Trichonephila clavipes</name>
    <name type="common">Golden silk orbweaver</name>
    <name type="synonym">Nephila clavipes</name>
    <dbReference type="NCBI Taxonomy" id="2585209"/>
    <lineage>
        <taxon>Eukaryota</taxon>
        <taxon>Metazoa</taxon>
        <taxon>Ecdysozoa</taxon>
        <taxon>Arthropoda</taxon>
        <taxon>Chelicerata</taxon>
        <taxon>Arachnida</taxon>
        <taxon>Araneae</taxon>
        <taxon>Araneomorphae</taxon>
        <taxon>Entelegynae</taxon>
        <taxon>Araneoidea</taxon>
        <taxon>Nephilidae</taxon>
        <taxon>Trichonephila</taxon>
    </lineage>
</organism>
<gene>
    <name evidence="2" type="primary">RF55_23213</name>
    <name evidence="2" type="ORF">TNCV_911131</name>
</gene>
<evidence type="ECO:0000313" key="3">
    <source>
        <dbReference type="Proteomes" id="UP000887159"/>
    </source>
</evidence>
<feature type="compositionally biased region" description="Polar residues" evidence="1">
    <location>
        <begin position="1"/>
        <end position="13"/>
    </location>
</feature>
<dbReference type="AlphaFoldDB" id="A0A8X7BEN3"/>
<comment type="caution">
    <text evidence="2">The sequence shown here is derived from an EMBL/GenBank/DDBJ whole genome shotgun (WGS) entry which is preliminary data.</text>
</comment>
<feature type="region of interest" description="Disordered" evidence="1">
    <location>
        <begin position="1"/>
        <end position="39"/>
    </location>
</feature>
<evidence type="ECO:0000256" key="1">
    <source>
        <dbReference type="SAM" id="MobiDB-lite"/>
    </source>
</evidence>
<keyword evidence="3" id="KW-1185">Reference proteome</keyword>
<name>A0A8X7BEN3_TRICX</name>
<dbReference type="EMBL" id="BMAU01021380">
    <property type="protein sequence ID" value="GFY27662.1"/>
    <property type="molecule type" value="Genomic_DNA"/>
</dbReference>
<keyword evidence="2" id="KW-0548">Nucleotidyltransferase</keyword>
<dbReference type="GO" id="GO:0003964">
    <property type="term" value="F:RNA-directed DNA polymerase activity"/>
    <property type="evidence" value="ECO:0007669"/>
    <property type="project" value="UniProtKB-KW"/>
</dbReference>
<protein>
    <submittedName>
        <fullName evidence="2">Reverse transcriptase</fullName>
    </submittedName>
</protein>
<sequence>MATGSFVTQNYSRSQKEQRACTATGQEPKTLGKSKETLDTVGPIPRHLERAEAVAHFSLTSGRDFLGVYLHWPGLADDEACSFSGHARMDGDHLLQCTRLDKRVTENLSVGPSSTDWR</sequence>
<reference evidence="2" key="1">
    <citation type="submission" date="2020-08" db="EMBL/GenBank/DDBJ databases">
        <title>Multicomponent nature underlies the extraordinary mechanical properties of spider dragline silk.</title>
        <authorList>
            <person name="Kono N."/>
            <person name="Nakamura H."/>
            <person name="Mori M."/>
            <person name="Yoshida Y."/>
            <person name="Ohtoshi R."/>
            <person name="Malay A.D."/>
            <person name="Moran D.A.P."/>
            <person name="Tomita M."/>
            <person name="Numata K."/>
            <person name="Arakawa K."/>
        </authorList>
    </citation>
    <scope>NUCLEOTIDE SEQUENCE</scope>
</reference>
<keyword evidence="2" id="KW-0695">RNA-directed DNA polymerase</keyword>
<keyword evidence="2" id="KW-0808">Transferase</keyword>
<dbReference type="Proteomes" id="UP000887159">
    <property type="component" value="Unassembled WGS sequence"/>
</dbReference>
<evidence type="ECO:0000313" key="2">
    <source>
        <dbReference type="EMBL" id="GFY27662.1"/>
    </source>
</evidence>
<proteinExistence type="predicted"/>